<dbReference type="PANTHER" id="PTHR43792">
    <property type="entry name" value="GNAT FAMILY, PUTATIVE (AFU_ORTHOLOGUE AFUA_3G00765)-RELATED-RELATED"/>
    <property type="match status" value="1"/>
</dbReference>
<dbReference type="InterPro" id="IPR051531">
    <property type="entry name" value="N-acetyltransferase"/>
</dbReference>
<evidence type="ECO:0000313" key="3">
    <source>
        <dbReference type="Proteomes" id="UP000198217"/>
    </source>
</evidence>
<dbReference type="PANTHER" id="PTHR43792:SF13">
    <property type="entry name" value="ACETYLTRANSFERASE"/>
    <property type="match status" value="1"/>
</dbReference>
<dbReference type="Pfam" id="PF13302">
    <property type="entry name" value="Acetyltransf_3"/>
    <property type="match status" value="1"/>
</dbReference>
<accession>A0A1C5GS18</accession>
<organism evidence="2 3">
    <name type="scientific">Micromonospora echinaurantiaca</name>
    <dbReference type="NCBI Taxonomy" id="47857"/>
    <lineage>
        <taxon>Bacteria</taxon>
        <taxon>Bacillati</taxon>
        <taxon>Actinomycetota</taxon>
        <taxon>Actinomycetes</taxon>
        <taxon>Micromonosporales</taxon>
        <taxon>Micromonosporaceae</taxon>
        <taxon>Micromonospora</taxon>
    </lineage>
</organism>
<gene>
    <name evidence="2" type="ORF">GA0070609_0176</name>
</gene>
<dbReference type="Proteomes" id="UP000198217">
    <property type="component" value="Chromosome I"/>
</dbReference>
<dbReference type="GO" id="GO:0016747">
    <property type="term" value="F:acyltransferase activity, transferring groups other than amino-acyl groups"/>
    <property type="evidence" value="ECO:0007669"/>
    <property type="project" value="InterPro"/>
</dbReference>
<reference evidence="2 3" key="1">
    <citation type="submission" date="2016-06" db="EMBL/GenBank/DDBJ databases">
        <authorList>
            <person name="Kjaerup R.B."/>
            <person name="Dalgaard T.S."/>
            <person name="Juul-Madsen H.R."/>
        </authorList>
    </citation>
    <scope>NUCLEOTIDE SEQUENCE [LARGE SCALE GENOMIC DNA]</scope>
    <source>
        <strain evidence="2 3">DSM 43904</strain>
    </source>
</reference>
<dbReference type="InterPro" id="IPR000182">
    <property type="entry name" value="GNAT_dom"/>
</dbReference>
<keyword evidence="2" id="KW-0808">Transferase</keyword>
<feature type="domain" description="N-acetyltransferase" evidence="1">
    <location>
        <begin position="6"/>
        <end position="154"/>
    </location>
</feature>
<dbReference type="CDD" id="cd04301">
    <property type="entry name" value="NAT_SF"/>
    <property type="match status" value="1"/>
</dbReference>
<sequence>MVTQRLSLVPLDHETAQAIVDNDRTGRAWHEQFPREDDRDGVNGWLRQGDPVFGNFVIVEQASGQAVGTIGFFGPPDETGTVMVGYGLVEPARGHGYATEALRSLVDYAARQPAAKRVVADTEKVNLPSQRVLDKAGFAKTHETDDACWYALDL</sequence>
<evidence type="ECO:0000259" key="1">
    <source>
        <dbReference type="PROSITE" id="PS51186"/>
    </source>
</evidence>
<evidence type="ECO:0000313" key="2">
    <source>
        <dbReference type="EMBL" id="SCG35941.1"/>
    </source>
</evidence>
<dbReference type="SUPFAM" id="SSF55729">
    <property type="entry name" value="Acyl-CoA N-acyltransferases (Nat)"/>
    <property type="match status" value="1"/>
</dbReference>
<dbReference type="RefSeq" id="WP_088997404.1">
    <property type="nucleotide sequence ID" value="NZ_LT607750.1"/>
</dbReference>
<protein>
    <submittedName>
        <fullName evidence="2">Protein N-acetyltransferase, RimJ/RimL family</fullName>
    </submittedName>
</protein>
<keyword evidence="3" id="KW-1185">Reference proteome</keyword>
<dbReference type="PROSITE" id="PS51186">
    <property type="entry name" value="GNAT"/>
    <property type="match status" value="1"/>
</dbReference>
<name>A0A1C5GS18_9ACTN</name>
<dbReference type="EMBL" id="LT607750">
    <property type="protein sequence ID" value="SCG35941.1"/>
    <property type="molecule type" value="Genomic_DNA"/>
</dbReference>
<proteinExistence type="predicted"/>
<dbReference type="AlphaFoldDB" id="A0A1C5GS18"/>
<dbReference type="InterPro" id="IPR016181">
    <property type="entry name" value="Acyl_CoA_acyltransferase"/>
</dbReference>
<dbReference type="Gene3D" id="3.40.630.30">
    <property type="match status" value="1"/>
</dbReference>